<accession>A0ABQ3MN47</accession>
<dbReference type="RefSeq" id="WP_191302923.1">
    <property type="nucleotide sequence ID" value="NZ_BNAR01000011.1"/>
</dbReference>
<organism evidence="2 3">
    <name type="scientific">Lentzea cavernae</name>
    <dbReference type="NCBI Taxonomy" id="2020703"/>
    <lineage>
        <taxon>Bacteria</taxon>
        <taxon>Bacillati</taxon>
        <taxon>Actinomycetota</taxon>
        <taxon>Actinomycetes</taxon>
        <taxon>Pseudonocardiales</taxon>
        <taxon>Pseudonocardiaceae</taxon>
        <taxon>Lentzea</taxon>
    </lineage>
</organism>
<evidence type="ECO:0008006" key="4">
    <source>
        <dbReference type="Google" id="ProtNLM"/>
    </source>
</evidence>
<dbReference type="EMBL" id="BNAR01000011">
    <property type="protein sequence ID" value="GHH51650.1"/>
    <property type="molecule type" value="Genomic_DNA"/>
</dbReference>
<name>A0ABQ3MN47_9PSEU</name>
<keyword evidence="1" id="KW-0812">Transmembrane</keyword>
<feature type="transmembrane region" description="Helical" evidence="1">
    <location>
        <begin position="50"/>
        <end position="69"/>
    </location>
</feature>
<feature type="transmembrane region" description="Helical" evidence="1">
    <location>
        <begin position="81"/>
        <end position="103"/>
    </location>
</feature>
<proteinExistence type="predicted"/>
<feature type="transmembrane region" description="Helical" evidence="1">
    <location>
        <begin position="109"/>
        <end position="129"/>
    </location>
</feature>
<evidence type="ECO:0000256" key="1">
    <source>
        <dbReference type="SAM" id="Phobius"/>
    </source>
</evidence>
<sequence>MHIPAALHEDTKALPRPRSALILPSAILPLLVLTLPFATMGAVFDLHWGWWAGTGAAALAWAVAAGFLARSPKPWMSLVRLLGWMLLWCVEPFIALPLLAVAGEGGEEVAAIAGVLYLGGALWFGIWLFRRYRRTP</sequence>
<keyword evidence="1" id="KW-0472">Membrane</keyword>
<comment type="caution">
    <text evidence="2">The sequence shown here is derived from an EMBL/GenBank/DDBJ whole genome shotgun (WGS) entry which is preliminary data.</text>
</comment>
<gene>
    <name evidence="2" type="ORF">GCM10017774_62470</name>
</gene>
<feature type="transmembrane region" description="Helical" evidence="1">
    <location>
        <begin position="21"/>
        <end position="44"/>
    </location>
</feature>
<keyword evidence="1" id="KW-1133">Transmembrane helix</keyword>
<keyword evidence="3" id="KW-1185">Reference proteome</keyword>
<dbReference type="Proteomes" id="UP000605568">
    <property type="component" value="Unassembled WGS sequence"/>
</dbReference>
<reference evidence="3" key="1">
    <citation type="journal article" date="2019" name="Int. J. Syst. Evol. Microbiol.">
        <title>The Global Catalogue of Microorganisms (GCM) 10K type strain sequencing project: providing services to taxonomists for standard genome sequencing and annotation.</title>
        <authorList>
            <consortium name="The Broad Institute Genomics Platform"/>
            <consortium name="The Broad Institute Genome Sequencing Center for Infectious Disease"/>
            <person name="Wu L."/>
            <person name="Ma J."/>
        </authorList>
    </citation>
    <scope>NUCLEOTIDE SEQUENCE [LARGE SCALE GENOMIC DNA]</scope>
    <source>
        <strain evidence="3">CGMCC 4.7367</strain>
    </source>
</reference>
<protein>
    <recommendedName>
        <fullName evidence="4">Transmembrane protein</fullName>
    </recommendedName>
</protein>
<evidence type="ECO:0000313" key="3">
    <source>
        <dbReference type="Proteomes" id="UP000605568"/>
    </source>
</evidence>
<evidence type="ECO:0000313" key="2">
    <source>
        <dbReference type="EMBL" id="GHH51650.1"/>
    </source>
</evidence>